<keyword evidence="3" id="KW-1185">Reference proteome</keyword>
<protein>
    <recommendedName>
        <fullName evidence="4">Lipoprotein</fullName>
    </recommendedName>
</protein>
<comment type="caution">
    <text evidence="2">The sequence shown here is derived from an EMBL/GenBank/DDBJ whole genome shotgun (WGS) entry which is preliminary data.</text>
</comment>
<sequence length="184" mass="20829">MKKSILVLSVLVLSSLLSACTVTKTEETRQVSTVVSQIENTDVVTEEASTSDAVEQTEQAAIDWQTSVNELARSDQSPTEKVEATEKLAREYNPTTEELEEFKYHVLQEFMSFNYLKDGSNAEYMLSNLFQSIVLEHHDVHAVRDFALAFYHNTKNVFTGVEDIDSDSVKTYEEQLYKALNDGK</sequence>
<organism evidence="2 3">
    <name type="scientific">Paenibacillus xylanexedens</name>
    <dbReference type="NCBI Taxonomy" id="528191"/>
    <lineage>
        <taxon>Bacteria</taxon>
        <taxon>Bacillati</taxon>
        <taxon>Bacillota</taxon>
        <taxon>Bacilli</taxon>
        <taxon>Bacillales</taxon>
        <taxon>Paenibacillaceae</taxon>
        <taxon>Paenibacillus</taxon>
    </lineage>
</organism>
<dbReference type="Proteomes" id="UP000810207">
    <property type="component" value="Unassembled WGS sequence"/>
</dbReference>
<evidence type="ECO:0000313" key="3">
    <source>
        <dbReference type="Proteomes" id="UP000810207"/>
    </source>
</evidence>
<evidence type="ECO:0000256" key="1">
    <source>
        <dbReference type="SAM" id="SignalP"/>
    </source>
</evidence>
<feature type="signal peptide" evidence="1">
    <location>
        <begin position="1"/>
        <end position="19"/>
    </location>
</feature>
<gene>
    <name evidence="2" type="ORF">J2Z28_003121</name>
</gene>
<feature type="chain" id="PRO_5045443433" description="Lipoprotein" evidence="1">
    <location>
        <begin position="20"/>
        <end position="184"/>
    </location>
</feature>
<proteinExistence type="predicted"/>
<accession>A0ABS4RUA7</accession>
<name>A0ABS4RUA7_PAEXY</name>
<dbReference type="EMBL" id="JAGIKV010000010">
    <property type="protein sequence ID" value="MBP2246473.1"/>
    <property type="molecule type" value="Genomic_DNA"/>
</dbReference>
<keyword evidence="1" id="KW-0732">Signal</keyword>
<evidence type="ECO:0008006" key="4">
    <source>
        <dbReference type="Google" id="ProtNLM"/>
    </source>
</evidence>
<dbReference type="RefSeq" id="WP_211083094.1">
    <property type="nucleotide sequence ID" value="NZ_CBCSLC010000027.1"/>
</dbReference>
<reference evidence="2 3" key="1">
    <citation type="submission" date="2021-03" db="EMBL/GenBank/DDBJ databases">
        <title>Genomic Encyclopedia of Type Strains, Phase IV (KMG-IV): sequencing the most valuable type-strain genomes for metagenomic binning, comparative biology and taxonomic classification.</title>
        <authorList>
            <person name="Goeker M."/>
        </authorList>
    </citation>
    <scope>NUCLEOTIDE SEQUENCE [LARGE SCALE GENOMIC DNA]</scope>
    <source>
        <strain evidence="2 3">DSM 21292</strain>
    </source>
</reference>
<evidence type="ECO:0000313" key="2">
    <source>
        <dbReference type="EMBL" id="MBP2246473.1"/>
    </source>
</evidence>
<dbReference type="PROSITE" id="PS51257">
    <property type="entry name" value="PROKAR_LIPOPROTEIN"/>
    <property type="match status" value="1"/>
</dbReference>